<feature type="region of interest" description="Disordered" evidence="1">
    <location>
        <begin position="25"/>
        <end position="49"/>
    </location>
</feature>
<feature type="compositionally biased region" description="Polar residues" evidence="1">
    <location>
        <begin position="35"/>
        <end position="49"/>
    </location>
</feature>
<evidence type="ECO:0000256" key="1">
    <source>
        <dbReference type="SAM" id="MobiDB-lite"/>
    </source>
</evidence>
<evidence type="ECO:0000313" key="2">
    <source>
        <dbReference type="EMBL" id="SVE36300.1"/>
    </source>
</evidence>
<protein>
    <submittedName>
        <fullName evidence="2">Uncharacterized protein</fullName>
    </submittedName>
</protein>
<feature type="non-terminal residue" evidence="2">
    <location>
        <position position="1"/>
    </location>
</feature>
<reference evidence="2" key="1">
    <citation type="submission" date="2018-05" db="EMBL/GenBank/DDBJ databases">
        <authorList>
            <person name="Lanie J.A."/>
            <person name="Ng W.-L."/>
            <person name="Kazmierczak K.M."/>
            <person name="Andrzejewski T.M."/>
            <person name="Davidsen T.M."/>
            <person name="Wayne K.J."/>
            <person name="Tettelin H."/>
            <person name="Glass J.I."/>
            <person name="Rusch D."/>
            <person name="Podicherti R."/>
            <person name="Tsui H.-C.T."/>
            <person name="Winkler M.E."/>
        </authorList>
    </citation>
    <scope>NUCLEOTIDE SEQUENCE</scope>
</reference>
<proteinExistence type="predicted"/>
<dbReference type="AlphaFoldDB" id="A0A383CW89"/>
<name>A0A383CW89_9ZZZZ</name>
<gene>
    <name evidence="2" type="ORF">METZ01_LOCUS489154</name>
</gene>
<organism evidence="2">
    <name type="scientific">marine metagenome</name>
    <dbReference type="NCBI Taxonomy" id="408172"/>
    <lineage>
        <taxon>unclassified sequences</taxon>
        <taxon>metagenomes</taxon>
        <taxon>ecological metagenomes</taxon>
    </lineage>
</organism>
<feature type="non-terminal residue" evidence="2">
    <location>
        <position position="49"/>
    </location>
</feature>
<sequence length="49" mass="5370">PETWTTSPVSSVRCVRSSPETTVCSAASKNRRQTVRPTTEWQATTMGCP</sequence>
<dbReference type="EMBL" id="UINC01212116">
    <property type="protein sequence ID" value="SVE36300.1"/>
    <property type="molecule type" value="Genomic_DNA"/>
</dbReference>
<accession>A0A383CW89</accession>